<dbReference type="CDD" id="cd15482">
    <property type="entry name" value="Sialidase_non-viral"/>
    <property type="match status" value="1"/>
</dbReference>
<organism evidence="3 4">
    <name type="scientific">Rhabdobacter roseus</name>
    <dbReference type="NCBI Taxonomy" id="1655419"/>
    <lineage>
        <taxon>Bacteria</taxon>
        <taxon>Pseudomonadati</taxon>
        <taxon>Bacteroidota</taxon>
        <taxon>Cytophagia</taxon>
        <taxon>Cytophagales</taxon>
        <taxon>Cytophagaceae</taxon>
        <taxon>Rhabdobacter</taxon>
    </lineage>
</organism>
<dbReference type="InterPro" id="IPR036278">
    <property type="entry name" value="Sialidase_sf"/>
</dbReference>
<evidence type="ECO:0000313" key="3">
    <source>
        <dbReference type="EMBL" id="MBB5286121.1"/>
    </source>
</evidence>
<dbReference type="SUPFAM" id="SSF50939">
    <property type="entry name" value="Sialidases"/>
    <property type="match status" value="1"/>
</dbReference>
<dbReference type="Pfam" id="PF13088">
    <property type="entry name" value="BNR_2"/>
    <property type="match status" value="1"/>
</dbReference>
<dbReference type="PANTHER" id="PTHR43752">
    <property type="entry name" value="BNR/ASP-BOX REPEAT FAMILY PROTEIN"/>
    <property type="match status" value="1"/>
</dbReference>
<evidence type="ECO:0000256" key="1">
    <source>
        <dbReference type="SAM" id="SignalP"/>
    </source>
</evidence>
<reference evidence="3 4" key="1">
    <citation type="submission" date="2020-08" db="EMBL/GenBank/DDBJ databases">
        <title>Genomic Encyclopedia of Type Strains, Phase IV (KMG-IV): sequencing the most valuable type-strain genomes for metagenomic binning, comparative biology and taxonomic classification.</title>
        <authorList>
            <person name="Goeker M."/>
        </authorList>
    </citation>
    <scope>NUCLEOTIDE SEQUENCE [LARGE SCALE GENOMIC DNA]</scope>
    <source>
        <strain evidence="3 4">DSM 105074</strain>
    </source>
</reference>
<dbReference type="AlphaFoldDB" id="A0A840TQJ8"/>
<dbReference type="RefSeq" id="WP_246440558.1">
    <property type="nucleotide sequence ID" value="NZ_JACHGF010000008.1"/>
</dbReference>
<dbReference type="EMBL" id="JACHGF010000008">
    <property type="protein sequence ID" value="MBB5286121.1"/>
    <property type="molecule type" value="Genomic_DNA"/>
</dbReference>
<dbReference type="InterPro" id="IPR011040">
    <property type="entry name" value="Sialidase"/>
</dbReference>
<feature type="signal peptide" evidence="1">
    <location>
        <begin position="1"/>
        <end position="23"/>
    </location>
</feature>
<sequence length="410" mass="46490">MFYSKNVLSLLLASTLCALPVMAQQKQTKRNAATEPDAPHPVTNPSSPLMLAGDWLPADTHKIDYDKLPRVPGEHMVVSDVRFQMGVNQHNYLAYHHGKFWVMWSDGPGVEDRVGQRVKYATSPDGLIWSQPQYLTPEPPKSQARHYYGTRSSKGFRYIARGFWQRDNELLALASLDEAADFFGPSLELRGFRYNETLDRWEELGVVYPNAINNFAPKKIPTGEWMMSRRKHDYTTSGVEFLIGGVDKLTEWQSFPVFGSANTELAAEEPYWWVLPDNNLVALFRNNKGSGFLHRSFSTDHGRTWSTPIRTNFPDARSKFSGTRLKDGRYVLVSNANPAKRDPLVLSVSDDGIVFNKMYYLVGGRHVDYPHVIEHEGHLLVAFAGGKQSVEVIKIRLSDLDSLQMIPQNK</sequence>
<evidence type="ECO:0000313" key="4">
    <source>
        <dbReference type="Proteomes" id="UP000557307"/>
    </source>
</evidence>
<keyword evidence="4" id="KW-1185">Reference proteome</keyword>
<feature type="chain" id="PRO_5032988119" description="Sialidase domain-containing protein" evidence="1">
    <location>
        <begin position="24"/>
        <end position="410"/>
    </location>
</feature>
<feature type="domain" description="Sialidase" evidence="2">
    <location>
        <begin position="266"/>
        <end position="377"/>
    </location>
</feature>
<name>A0A840TQJ8_9BACT</name>
<dbReference type="Proteomes" id="UP000557307">
    <property type="component" value="Unassembled WGS sequence"/>
</dbReference>
<evidence type="ECO:0000259" key="2">
    <source>
        <dbReference type="Pfam" id="PF13088"/>
    </source>
</evidence>
<keyword evidence="1" id="KW-0732">Signal</keyword>
<comment type="caution">
    <text evidence="3">The sequence shown here is derived from an EMBL/GenBank/DDBJ whole genome shotgun (WGS) entry which is preliminary data.</text>
</comment>
<dbReference type="Gene3D" id="2.120.10.10">
    <property type="match status" value="1"/>
</dbReference>
<accession>A0A840TQJ8</accession>
<gene>
    <name evidence="3" type="ORF">HNQ92_004281</name>
</gene>
<protein>
    <recommendedName>
        <fullName evidence="2">Sialidase domain-containing protein</fullName>
    </recommendedName>
</protein>
<proteinExistence type="predicted"/>
<dbReference type="PANTHER" id="PTHR43752:SF2">
    <property type="entry name" value="BNR_ASP-BOX REPEAT FAMILY PROTEIN"/>
    <property type="match status" value="1"/>
</dbReference>